<feature type="coiled-coil region" evidence="1">
    <location>
        <begin position="308"/>
        <end position="335"/>
    </location>
</feature>
<feature type="compositionally biased region" description="Acidic residues" evidence="2">
    <location>
        <begin position="475"/>
        <end position="485"/>
    </location>
</feature>
<dbReference type="EMBL" id="KB008025">
    <property type="protein sequence ID" value="ELR15641.1"/>
    <property type="molecule type" value="Genomic_DNA"/>
</dbReference>
<dbReference type="GeneID" id="14916307"/>
<dbReference type="AlphaFoldDB" id="L8GU74"/>
<evidence type="ECO:0000313" key="4">
    <source>
        <dbReference type="Proteomes" id="UP000011083"/>
    </source>
</evidence>
<organism evidence="3 4">
    <name type="scientific">Acanthamoeba castellanii (strain ATCC 30010 / Neff)</name>
    <dbReference type="NCBI Taxonomy" id="1257118"/>
    <lineage>
        <taxon>Eukaryota</taxon>
        <taxon>Amoebozoa</taxon>
        <taxon>Discosea</taxon>
        <taxon>Longamoebia</taxon>
        <taxon>Centramoebida</taxon>
        <taxon>Acanthamoebidae</taxon>
        <taxon>Acanthamoeba</taxon>
    </lineage>
</organism>
<feature type="region of interest" description="Disordered" evidence="2">
    <location>
        <begin position="592"/>
        <end position="657"/>
    </location>
</feature>
<feature type="region of interest" description="Disordered" evidence="2">
    <location>
        <begin position="107"/>
        <end position="157"/>
    </location>
</feature>
<dbReference type="VEuPathDB" id="AmoebaDB:ACA1_377450"/>
<evidence type="ECO:0000256" key="1">
    <source>
        <dbReference type="SAM" id="Coils"/>
    </source>
</evidence>
<sequence>MEKKEEQQAAVGGGGDATAADDAGKADEEEQEAPKVEQQVTQEASPPPPAAQMQREQQQPVAEASRGEEGGWGGGWGGWWTATSSLVSSVTETASKAANQLADQLNAALLEEVEEEGEKKEGGQQEGGDDPKSKGKEKVTDSDGDDEDHDGKDKEDQGFFDYISTVLQQQVEDAEKKATSVIESTMTSLNQFSLEQSVEMGQKWTMQSLDVLEAVGKKAIETLELDEKQIQQSIEQLALSEDVPGGEENAGKKASTPAAASPKPVVRNKVVTFESNFEDSYGKAHLEALEHLSASCLMIFYKANPQALKKLSGALKRIEQLFNEDEDEDEEEEERQLDAKLLRKLNRKARMKRKIIEKFVATAKQSAQQLIEEFAKQLSTLKAAEGQEGVEAKQKTPEEISAQTLAQLDHTSKVAMLRLSELSAASVELLLRVAESYLVGVTSPVAIHREDTPEQPVEGSDEGEDIGAEAPAQEEPAENADEGEDGGLSSTPALAATSLVKDLTQSLKDVTQAFLASITGIAKAGKGAMQALPPGEHDINKLSAKIDAKVKALKKEVEAKFGNSAVENVQETKKLFVNISKAVLVSGFPAQSAPAAVATASSPSPSSPSTERKAATEEEAVQPAAEETTVQEEEEPAAEKEVVEEAEQPSGEEKSDE</sequence>
<dbReference type="Proteomes" id="UP000011083">
    <property type="component" value="Unassembled WGS sequence"/>
</dbReference>
<keyword evidence="4" id="KW-1185">Reference proteome</keyword>
<evidence type="ECO:0000313" key="3">
    <source>
        <dbReference type="EMBL" id="ELR15641.1"/>
    </source>
</evidence>
<keyword evidence="1" id="KW-0175">Coiled coil</keyword>
<protein>
    <submittedName>
        <fullName evidence="3">Uncharacterized protein</fullName>
    </submittedName>
</protein>
<feature type="region of interest" description="Disordered" evidence="2">
    <location>
        <begin position="448"/>
        <end position="491"/>
    </location>
</feature>
<dbReference type="KEGG" id="acan:ACA1_377450"/>
<feature type="compositionally biased region" description="Basic and acidic residues" evidence="2">
    <location>
        <begin position="117"/>
        <end position="141"/>
    </location>
</feature>
<feature type="compositionally biased region" description="Low complexity" evidence="2">
    <location>
        <begin position="252"/>
        <end position="261"/>
    </location>
</feature>
<accession>L8GU74</accession>
<gene>
    <name evidence="3" type="ORF">ACA1_377450</name>
</gene>
<name>L8GU74_ACACF</name>
<proteinExistence type="predicted"/>
<evidence type="ECO:0000256" key="2">
    <source>
        <dbReference type="SAM" id="MobiDB-lite"/>
    </source>
</evidence>
<reference evidence="3 4" key="1">
    <citation type="journal article" date="2013" name="Genome Biol.">
        <title>Genome of Acanthamoeba castellanii highlights extensive lateral gene transfer and early evolution of tyrosine kinase signaling.</title>
        <authorList>
            <person name="Clarke M."/>
            <person name="Lohan A.J."/>
            <person name="Liu B."/>
            <person name="Lagkouvardos I."/>
            <person name="Roy S."/>
            <person name="Zafar N."/>
            <person name="Bertelli C."/>
            <person name="Schilde C."/>
            <person name="Kianianmomeni A."/>
            <person name="Burglin T.R."/>
            <person name="Frech C."/>
            <person name="Turcotte B."/>
            <person name="Kopec K.O."/>
            <person name="Synnott J.M."/>
            <person name="Choo C."/>
            <person name="Paponov I."/>
            <person name="Finkler A."/>
            <person name="Soon Heng Tan C."/>
            <person name="Hutchins A.P."/>
            <person name="Weinmeier T."/>
            <person name="Rattei T."/>
            <person name="Chu J.S."/>
            <person name="Gimenez G."/>
            <person name="Irimia M."/>
            <person name="Rigden D.J."/>
            <person name="Fitzpatrick D.A."/>
            <person name="Lorenzo-Morales J."/>
            <person name="Bateman A."/>
            <person name="Chiu C.H."/>
            <person name="Tang P."/>
            <person name="Hegemann P."/>
            <person name="Fromm H."/>
            <person name="Raoult D."/>
            <person name="Greub G."/>
            <person name="Miranda-Saavedra D."/>
            <person name="Chen N."/>
            <person name="Nash P."/>
            <person name="Ginger M.L."/>
            <person name="Horn M."/>
            <person name="Schaap P."/>
            <person name="Caler L."/>
            <person name="Loftus B."/>
        </authorList>
    </citation>
    <scope>NUCLEOTIDE SEQUENCE [LARGE SCALE GENOMIC DNA]</scope>
    <source>
        <strain evidence="3 4">Neff</strain>
    </source>
</reference>
<feature type="region of interest" description="Disordered" evidence="2">
    <location>
        <begin position="241"/>
        <end position="261"/>
    </location>
</feature>
<feature type="region of interest" description="Disordered" evidence="2">
    <location>
        <begin position="1"/>
        <end position="81"/>
    </location>
</feature>
<dbReference type="RefSeq" id="XP_004337654.1">
    <property type="nucleotide sequence ID" value="XM_004337606.1"/>
</dbReference>
<feature type="compositionally biased region" description="Low complexity" evidence="2">
    <location>
        <begin position="592"/>
        <end position="609"/>
    </location>
</feature>